<dbReference type="EMBL" id="CAJNOM010003689">
    <property type="protein sequence ID" value="CAF1648308.1"/>
    <property type="molecule type" value="Genomic_DNA"/>
</dbReference>
<dbReference type="EMBL" id="CAJNOI010003339">
    <property type="protein sequence ID" value="CAF1514668.1"/>
    <property type="molecule type" value="Genomic_DNA"/>
</dbReference>
<sequence length="172" mass="20263">PLPDEVVQALDEAWSMTRTIAKTTKLILRCHHLLFEQILELLSHTIDVQTLEFDSLLLNRTNSLSFQQNQQFPFISNRNKIENVTIIKGITLDKIQLCILLFSQMKPLTINLHKIQLESILQFILLESNLSLLCLSKQRKDFFESVKTLIDSKELIRNYTIKHVNRKVYLWW</sequence>
<evidence type="ECO:0000313" key="3">
    <source>
        <dbReference type="EMBL" id="CAF1648308.1"/>
    </source>
</evidence>
<dbReference type="EMBL" id="CAJNOM010003691">
    <property type="protein sequence ID" value="CAF1648331.1"/>
    <property type="molecule type" value="Genomic_DNA"/>
</dbReference>
<feature type="non-terminal residue" evidence="4">
    <location>
        <position position="1"/>
    </location>
</feature>
<dbReference type="Proteomes" id="UP000663832">
    <property type="component" value="Unassembled WGS sequence"/>
</dbReference>
<accession>A0A816EDD8</accession>
<comment type="caution">
    <text evidence="4">The sequence shown here is derived from an EMBL/GenBank/DDBJ whole genome shotgun (WGS) entry which is preliminary data.</text>
</comment>
<organism evidence="4 5">
    <name type="scientific">Adineta steineri</name>
    <dbReference type="NCBI Taxonomy" id="433720"/>
    <lineage>
        <taxon>Eukaryota</taxon>
        <taxon>Metazoa</taxon>
        <taxon>Spiralia</taxon>
        <taxon>Gnathifera</taxon>
        <taxon>Rotifera</taxon>
        <taxon>Eurotatoria</taxon>
        <taxon>Bdelloidea</taxon>
        <taxon>Adinetida</taxon>
        <taxon>Adinetidae</taxon>
        <taxon>Adineta</taxon>
    </lineage>
</organism>
<reference evidence="4" key="1">
    <citation type="submission" date="2021-02" db="EMBL/GenBank/DDBJ databases">
        <authorList>
            <person name="Nowell W R."/>
        </authorList>
    </citation>
    <scope>NUCLEOTIDE SEQUENCE</scope>
</reference>
<evidence type="ECO:0000313" key="4">
    <source>
        <dbReference type="EMBL" id="CAF1648331.1"/>
    </source>
</evidence>
<evidence type="ECO:0000313" key="5">
    <source>
        <dbReference type="Proteomes" id="UP000663832"/>
    </source>
</evidence>
<dbReference type="Proteomes" id="UP000663877">
    <property type="component" value="Unassembled WGS sequence"/>
</dbReference>
<keyword evidence="5" id="KW-1185">Reference proteome</keyword>
<name>A0A816EDD8_9BILA</name>
<proteinExistence type="predicted"/>
<dbReference type="AlphaFoldDB" id="A0A816EDD8"/>
<evidence type="ECO:0000313" key="1">
    <source>
        <dbReference type="EMBL" id="CAF1514668.1"/>
    </source>
</evidence>
<protein>
    <submittedName>
        <fullName evidence="4">Uncharacterized protein</fullName>
    </submittedName>
</protein>
<gene>
    <name evidence="1" type="ORF">BJG266_LOCUS43924</name>
    <name evidence="2" type="ORF">BJG266_LOCUS43927</name>
    <name evidence="3" type="ORF">QVE165_LOCUS60862</name>
    <name evidence="4" type="ORF">QVE165_LOCUS60865</name>
</gene>
<dbReference type="OrthoDB" id="10063835at2759"/>
<dbReference type="EMBL" id="CAJNOI010003341">
    <property type="protein sequence ID" value="CAF1514718.1"/>
    <property type="molecule type" value="Genomic_DNA"/>
</dbReference>
<evidence type="ECO:0000313" key="2">
    <source>
        <dbReference type="EMBL" id="CAF1514718.1"/>
    </source>
</evidence>